<reference evidence="1 3" key="1">
    <citation type="submission" date="2021-11" db="EMBL/GenBank/DDBJ databases">
        <authorList>
            <person name="Islam A."/>
            <person name="Islam S."/>
            <person name="Flora M.S."/>
            <person name="Rahman M."/>
            <person name="Ziaur R.M."/>
            <person name="Epstein J.H."/>
            <person name="Hassan M."/>
            <person name="Klassen M."/>
            <person name="Woodard K."/>
            <person name="Webb A."/>
            <person name="Webby R.J."/>
            <person name="El Zowalaty M.E."/>
        </authorList>
    </citation>
    <scope>NUCLEOTIDE SEQUENCE [LARGE SCALE GENOMIC DNA]</scope>
    <source>
        <strain evidence="1">Pf1</strain>
    </source>
</reference>
<dbReference type="Proteomes" id="UP001159659">
    <property type="component" value="Unassembled WGS sequence"/>
</dbReference>
<dbReference type="EMBL" id="CAKLBC010000289">
    <property type="protein sequence ID" value="CAH0485703.1"/>
    <property type="molecule type" value="Genomic_DNA"/>
</dbReference>
<organism evidence="2 4">
    <name type="scientific">Peronospora farinosa</name>
    <dbReference type="NCBI Taxonomy" id="134698"/>
    <lineage>
        <taxon>Eukaryota</taxon>
        <taxon>Sar</taxon>
        <taxon>Stramenopiles</taxon>
        <taxon>Oomycota</taxon>
        <taxon>Peronosporomycetes</taxon>
        <taxon>Peronosporales</taxon>
        <taxon>Peronosporaceae</taxon>
        <taxon>Peronospora</taxon>
    </lineage>
</organism>
<dbReference type="EMBL" id="CANTFK010000899">
    <property type="protein sequence ID" value="CAI5732704.1"/>
    <property type="molecule type" value="Genomic_DNA"/>
</dbReference>
<name>A0AAV0U7H1_9STRA</name>
<reference evidence="2" key="2">
    <citation type="submission" date="2022-12" db="EMBL/GenBank/DDBJ databases">
        <authorList>
            <person name="Webb A."/>
        </authorList>
    </citation>
    <scope>NUCLEOTIDE SEQUENCE</scope>
    <source>
        <strain evidence="2">Pf2</strain>
    </source>
</reference>
<evidence type="ECO:0000313" key="2">
    <source>
        <dbReference type="EMBL" id="CAI5732704.1"/>
    </source>
</evidence>
<gene>
    <name evidence="1" type="ORF">PFR001_LOCUS1380</name>
    <name evidence="2" type="ORF">PFR002_LOCUS6963</name>
</gene>
<proteinExistence type="predicted"/>
<comment type="caution">
    <text evidence="2">The sequence shown here is derived from an EMBL/GenBank/DDBJ whole genome shotgun (WGS) entry which is preliminary data.</text>
</comment>
<keyword evidence="3" id="KW-1185">Reference proteome</keyword>
<evidence type="ECO:0000313" key="3">
    <source>
        <dbReference type="Proteomes" id="UP001157938"/>
    </source>
</evidence>
<evidence type="ECO:0000313" key="1">
    <source>
        <dbReference type="EMBL" id="CAH0485703.1"/>
    </source>
</evidence>
<dbReference type="AlphaFoldDB" id="A0AAV0U7H1"/>
<evidence type="ECO:0000313" key="4">
    <source>
        <dbReference type="Proteomes" id="UP001159659"/>
    </source>
</evidence>
<sequence>MLNRPNPQGFQPFRLSNDIPVVVFHNNAIPTTITYASASSSESVDWREEIRCLRSSNVVLIERMLRNHRPHDILNHLPENIDWRSKTFKLALKVECLILKWATTRADYLNERTLHHRVKRLCRCLVRSHMCKNAMAKKIAKCC</sequence>
<dbReference type="Proteomes" id="UP001157938">
    <property type="component" value="Unassembled WGS sequence"/>
</dbReference>
<accession>A0AAV0U7H1</accession>
<protein>
    <submittedName>
        <fullName evidence="2">Uncharacterized protein</fullName>
    </submittedName>
</protein>